<dbReference type="SMART" id="SM00195">
    <property type="entry name" value="DSPc"/>
    <property type="match status" value="1"/>
</dbReference>
<dbReference type="PANTHER" id="PTHR45682">
    <property type="entry name" value="AGAP008228-PA"/>
    <property type="match status" value="1"/>
</dbReference>
<dbReference type="PROSITE" id="PS00383">
    <property type="entry name" value="TYR_PHOSPHATASE_1"/>
    <property type="match status" value="1"/>
</dbReference>
<reference evidence="13" key="1">
    <citation type="submission" date="2025-08" db="UniProtKB">
        <authorList>
            <consortium name="RefSeq"/>
        </authorList>
    </citation>
    <scope>IDENTIFICATION</scope>
</reference>
<dbReference type="InterPro" id="IPR020405">
    <property type="entry name" value="Atypical_DUSP_subfamA"/>
</dbReference>
<feature type="domain" description="Tyrosine-protein phosphatase" evidence="10">
    <location>
        <begin position="145"/>
        <end position="294"/>
    </location>
</feature>
<dbReference type="Proteomes" id="UP000515156">
    <property type="component" value="Chromosome 5"/>
</dbReference>
<feature type="active site" description="Phosphocysteine intermediate" evidence="8">
    <location>
        <position position="239"/>
    </location>
</feature>
<comment type="subcellular location">
    <subcellularLocation>
        <location evidence="1">Cytoplasm</location>
    </subcellularLocation>
</comment>
<evidence type="ECO:0000256" key="3">
    <source>
        <dbReference type="ARBA" id="ARBA00022490"/>
    </source>
</evidence>
<evidence type="ECO:0000256" key="9">
    <source>
        <dbReference type="SAM" id="SignalP"/>
    </source>
</evidence>
<keyword evidence="5" id="KW-0904">Protein phosphatase</keyword>
<sequence>MGYLLPIYLLQLLLTTSDFVVPRSWLDTCHWSLPQDLHKHQFLSSSDSCTILSLTGQEACSVKCQAAASASSRPTESALQADYIYMVMHKIFHFEDIFSTPIKRRMFRTRDCCSRLCKRKAVADYMTPMMCELQRLFWQKGGSDNHVDQVWPNLYVGDAWAAKNKLLLQDLGITHIVNAADGRFNVNTGAQYYQDLCISYYGIEAYDEPSFKISVFFYQAANFIKRGLDTPGGRVLVHCAMGVSRSAALVLAYLMIHEHLTLVNAIKIVNSHRDICPNMGFLRQLRDLDISLNEERNTFDSMEP</sequence>
<dbReference type="PROSITE" id="PS50054">
    <property type="entry name" value="TYR_PHOSPHATASE_DUAL"/>
    <property type="match status" value="1"/>
</dbReference>
<dbReference type="InterPro" id="IPR000340">
    <property type="entry name" value="Dual-sp_phosphatase_cat-dom"/>
</dbReference>
<dbReference type="InterPro" id="IPR029021">
    <property type="entry name" value="Prot-tyrosine_phosphatase-like"/>
</dbReference>
<organism evidence="12 13">
    <name type="scientific">Microcaecilia unicolor</name>
    <dbReference type="NCBI Taxonomy" id="1415580"/>
    <lineage>
        <taxon>Eukaryota</taxon>
        <taxon>Metazoa</taxon>
        <taxon>Chordata</taxon>
        <taxon>Craniata</taxon>
        <taxon>Vertebrata</taxon>
        <taxon>Euteleostomi</taxon>
        <taxon>Amphibia</taxon>
        <taxon>Gymnophiona</taxon>
        <taxon>Siphonopidae</taxon>
        <taxon>Microcaecilia</taxon>
    </lineage>
</organism>
<dbReference type="FunCoup" id="A0A6P7Y783">
    <property type="interactions" value="419"/>
</dbReference>
<dbReference type="InParanoid" id="A0A6P7Y783"/>
<comment type="similarity">
    <text evidence="2">Belongs to the protein-tyrosine phosphatase family. Non-receptor class dual specificity subfamily.</text>
</comment>
<gene>
    <name evidence="13" type="primary">LOC115471275</name>
</gene>
<dbReference type="KEGG" id="muo:115471275"/>
<evidence type="ECO:0000313" key="12">
    <source>
        <dbReference type="Proteomes" id="UP000515156"/>
    </source>
</evidence>
<evidence type="ECO:0000256" key="1">
    <source>
        <dbReference type="ARBA" id="ARBA00004496"/>
    </source>
</evidence>
<dbReference type="PRINTS" id="PR01909">
    <property type="entry name" value="ADSPHPHTASEA"/>
</dbReference>
<dbReference type="InterPro" id="IPR016130">
    <property type="entry name" value="Tyr_Pase_AS"/>
</dbReference>
<feature type="signal peptide" evidence="9">
    <location>
        <begin position="1"/>
        <end position="22"/>
    </location>
</feature>
<evidence type="ECO:0000259" key="10">
    <source>
        <dbReference type="PROSITE" id="PS50054"/>
    </source>
</evidence>
<dbReference type="Gene3D" id="3.90.190.10">
    <property type="entry name" value="Protein tyrosine phosphatase superfamily"/>
    <property type="match status" value="1"/>
</dbReference>
<dbReference type="PRINTS" id="PR01908">
    <property type="entry name" value="ADSPHPHTASE"/>
</dbReference>
<evidence type="ECO:0000313" key="13">
    <source>
        <dbReference type="RefSeq" id="XP_030060836.1"/>
    </source>
</evidence>
<keyword evidence="12" id="KW-1185">Reference proteome</keyword>
<dbReference type="GO" id="GO:0004722">
    <property type="term" value="F:protein serine/threonine phosphatase activity"/>
    <property type="evidence" value="ECO:0007669"/>
    <property type="project" value="UniProtKB-EC"/>
</dbReference>
<dbReference type="GO" id="GO:0033549">
    <property type="term" value="F:MAP kinase phosphatase activity"/>
    <property type="evidence" value="ECO:0007669"/>
    <property type="project" value="TreeGrafter"/>
</dbReference>
<evidence type="ECO:0000256" key="5">
    <source>
        <dbReference type="ARBA" id="ARBA00022912"/>
    </source>
</evidence>
<evidence type="ECO:0000256" key="2">
    <source>
        <dbReference type="ARBA" id="ARBA00008601"/>
    </source>
</evidence>
<keyword evidence="9" id="KW-0732">Signal</keyword>
<accession>A0A6P7Y783</accession>
<dbReference type="GO" id="GO:0005737">
    <property type="term" value="C:cytoplasm"/>
    <property type="evidence" value="ECO:0007669"/>
    <property type="project" value="UniProtKB-SubCell"/>
</dbReference>
<feature type="domain" description="Tyrosine specific protein phosphatases" evidence="11">
    <location>
        <begin position="215"/>
        <end position="273"/>
    </location>
</feature>
<evidence type="ECO:0000259" key="11">
    <source>
        <dbReference type="PROSITE" id="PS50056"/>
    </source>
</evidence>
<dbReference type="PROSITE" id="PS50056">
    <property type="entry name" value="TYR_PHOSPHATASE_2"/>
    <property type="match status" value="1"/>
</dbReference>
<dbReference type="OrthoDB" id="10252009at2759"/>
<name>A0A6P7Y783_9AMPH</name>
<dbReference type="InterPro" id="IPR000387">
    <property type="entry name" value="Tyr_Pase_dom"/>
</dbReference>
<keyword evidence="3" id="KW-0963">Cytoplasm</keyword>
<dbReference type="SUPFAM" id="SSF52799">
    <property type="entry name" value="(Phosphotyrosine protein) phosphatases II"/>
    <property type="match status" value="1"/>
</dbReference>
<dbReference type="AlphaFoldDB" id="A0A6P7Y783"/>
<proteinExistence type="inferred from homology"/>
<dbReference type="GO" id="GO:0008138">
    <property type="term" value="F:protein tyrosine/serine/threonine phosphatase activity"/>
    <property type="evidence" value="ECO:0007669"/>
    <property type="project" value="InterPro"/>
</dbReference>
<dbReference type="InterPro" id="IPR020422">
    <property type="entry name" value="TYR_PHOSPHATASE_DUAL_dom"/>
</dbReference>
<evidence type="ECO:0000256" key="6">
    <source>
        <dbReference type="ARBA" id="ARBA00047761"/>
    </source>
</evidence>
<dbReference type="Pfam" id="PF00782">
    <property type="entry name" value="DSPc"/>
    <property type="match status" value="1"/>
</dbReference>
<evidence type="ECO:0000256" key="8">
    <source>
        <dbReference type="PIRSR" id="PIRSR620405-1"/>
    </source>
</evidence>
<dbReference type="GO" id="GO:0043409">
    <property type="term" value="P:negative regulation of MAPK cascade"/>
    <property type="evidence" value="ECO:0007669"/>
    <property type="project" value="TreeGrafter"/>
</dbReference>
<dbReference type="RefSeq" id="XP_030060836.1">
    <property type="nucleotide sequence ID" value="XM_030204976.1"/>
</dbReference>
<dbReference type="GeneID" id="115471275"/>
<dbReference type="PANTHER" id="PTHR45682:SF2">
    <property type="entry name" value="DUAL SPECIFICITY PROTEIN PHOSPHATASE"/>
    <property type="match status" value="1"/>
</dbReference>
<evidence type="ECO:0000256" key="4">
    <source>
        <dbReference type="ARBA" id="ARBA00022801"/>
    </source>
</evidence>
<dbReference type="FunFam" id="3.90.190.10:FF:000037">
    <property type="entry name" value="dual specificity protein phosphatase 26"/>
    <property type="match status" value="1"/>
</dbReference>
<protein>
    <submittedName>
        <fullName evidence="13">Dual specificity protein phosphatase 13-like</fullName>
    </submittedName>
</protein>
<comment type="catalytic activity">
    <reaction evidence="7">
        <text>O-phospho-L-threonyl-[protein] + H2O = L-threonyl-[protein] + phosphate</text>
        <dbReference type="Rhea" id="RHEA:47004"/>
        <dbReference type="Rhea" id="RHEA-COMP:11060"/>
        <dbReference type="Rhea" id="RHEA-COMP:11605"/>
        <dbReference type="ChEBI" id="CHEBI:15377"/>
        <dbReference type="ChEBI" id="CHEBI:30013"/>
        <dbReference type="ChEBI" id="CHEBI:43474"/>
        <dbReference type="ChEBI" id="CHEBI:61977"/>
        <dbReference type="EC" id="3.1.3.16"/>
    </reaction>
</comment>
<feature type="chain" id="PRO_5027612437" evidence="9">
    <location>
        <begin position="23"/>
        <end position="304"/>
    </location>
</feature>
<evidence type="ECO:0000256" key="7">
    <source>
        <dbReference type="ARBA" id="ARBA00048336"/>
    </source>
</evidence>
<comment type="catalytic activity">
    <reaction evidence="6">
        <text>O-phospho-L-seryl-[protein] + H2O = L-seryl-[protein] + phosphate</text>
        <dbReference type="Rhea" id="RHEA:20629"/>
        <dbReference type="Rhea" id="RHEA-COMP:9863"/>
        <dbReference type="Rhea" id="RHEA-COMP:11604"/>
        <dbReference type="ChEBI" id="CHEBI:15377"/>
        <dbReference type="ChEBI" id="CHEBI:29999"/>
        <dbReference type="ChEBI" id="CHEBI:43474"/>
        <dbReference type="ChEBI" id="CHEBI:83421"/>
        <dbReference type="EC" id="3.1.3.16"/>
    </reaction>
</comment>
<keyword evidence="4" id="KW-0378">Hydrolase</keyword>